<name>A0ABR9R4I6_9FIRM</name>
<dbReference type="RefSeq" id="WP_193501948.1">
    <property type="nucleotide sequence ID" value="NZ_JADCKC010000003.1"/>
</dbReference>
<keyword evidence="2" id="KW-1185">Reference proteome</keyword>
<dbReference type="Proteomes" id="UP000768567">
    <property type="component" value="Unassembled WGS sequence"/>
</dbReference>
<proteinExistence type="predicted"/>
<organism evidence="1 2">
    <name type="scientific">Gemmiger gallinarum</name>
    <dbReference type="NCBI Taxonomy" id="2779354"/>
    <lineage>
        <taxon>Bacteria</taxon>
        <taxon>Bacillati</taxon>
        <taxon>Bacillota</taxon>
        <taxon>Clostridia</taxon>
        <taxon>Eubacteriales</taxon>
        <taxon>Gemmiger</taxon>
    </lineage>
</organism>
<protein>
    <submittedName>
        <fullName evidence="1">Uncharacterized protein</fullName>
    </submittedName>
</protein>
<comment type="caution">
    <text evidence="1">The sequence shown here is derived from an EMBL/GenBank/DDBJ whole genome shotgun (WGS) entry which is preliminary data.</text>
</comment>
<reference evidence="1 2" key="1">
    <citation type="submission" date="2020-10" db="EMBL/GenBank/DDBJ databases">
        <title>ChiBAC.</title>
        <authorList>
            <person name="Zenner C."/>
            <person name="Hitch T.C.A."/>
            <person name="Clavel T."/>
        </authorList>
    </citation>
    <scope>NUCLEOTIDE SEQUENCE [LARGE SCALE GENOMIC DNA]</scope>
    <source>
        <strain evidence="1 2">DSM 109015</strain>
    </source>
</reference>
<accession>A0ABR9R4I6</accession>
<gene>
    <name evidence="1" type="ORF">INF35_09740</name>
</gene>
<evidence type="ECO:0000313" key="1">
    <source>
        <dbReference type="EMBL" id="MBE5038063.1"/>
    </source>
</evidence>
<evidence type="ECO:0000313" key="2">
    <source>
        <dbReference type="Proteomes" id="UP000768567"/>
    </source>
</evidence>
<dbReference type="EMBL" id="JADCKC010000003">
    <property type="protein sequence ID" value="MBE5038063.1"/>
    <property type="molecule type" value="Genomic_DNA"/>
</dbReference>
<sequence length="106" mass="12320">MKTVTIYGSMRFSDEMKRIAFLLESSFGFNVLQCTYNESGLALTQQMLQRLENAHLRKIDLSDFVYIVDVDHYIGDSVRLEIDYAREKCKPVLYHSDFPDNLNSLS</sequence>